<reference evidence="1" key="1">
    <citation type="journal article" date="2020" name="Stud. Mycol.">
        <title>101 Dothideomycetes genomes: a test case for predicting lifestyles and emergence of pathogens.</title>
        <authorList>
            <person name="Haridas S."/>
            <person name="Albert R."/>
            <person name="Binder M."/>
            <person name="Bloem J."/>
            <person name="Labutti K."/>
            <person name="Salamov A."/>
            <person name="Andreopoulos B."/>
            <person name="Baker S."/>
            <person name="Barry K."/>
            <person name="Bills G."/>
            <person name="Bluhm B."/>
            <person name="Cannon C."/>
            <person name="Castanera R."/>
            <person name="Culley D."/>
            <person name="Daum C."/>
            <person name="Ezra D."/>
            <person name="Gonzalez J."/>
            <person name="Henrissat B."/>
            <person name="Kuo A."/>
            <person name="Liang C."/>
            <person name="Lipzen A."/>
            <person name="Lutzoni F."/>
            <person name="Magnuson J."/>
            <person name="Mondo S."/>
            <person name="Nolan M."/>
            <person name="Ohm R."/>
            <person name="Pangilinan J."/>
            <person name="Park H.-J."/>
            <person name="Ramirez L."/>
            <person name="Alfaro M."/>
            <person name="Sun H."/>
            <person name="Tritt A."/>
            <person name="Yoshinaga Y."/>
            <person name="Zwiers L.-H."/>
            <person name="Turgeon B."/>
            <person name="Goodwin S."/>
            <person name="Spatafora J."/>
            <person name="Crous P."/>
            <person name="Grigoriev I."/>
        </authorList>
    </citation>
    <scope>NUCLEOTIDE SEQUENCE</scope>
    <source>
        <strain evidence="1">CBS 260.36</strain>
    </source>
</reference>
<accession>A0A9P4IQ10</accession>
<protein>
    <submittedName>
        <fullName evidence="1">Uncharacterized protein</fullName>
    </submittedName>
</protein>
<organism evidence="1 2">
    <name type="scientific">Myriangium duriaei CBS 260.36</name>
    <dbReference type="NCBI Taxonomy" id="1168546"/>
    <lineage>
        <taxon>Eukaryota</taxon>
        <taxon>Fungi</taxon>
        <taxon>Dikarya</taxon>
        <taxon>Ascomycota</taxon>
        <taxon>Pezizomycotina</taxon>
        <taxon>Dothideomycetes</taxon>
        <taxon>Dothideomycetidae</taxon>
        <taxon>Myriangiales</taxon>
        <taxon>Myriangiaceae</taxon>
        <taxon>Myriangium</taxon>
    </lineage>
</organism>
<dbReference type="AlphaFoldDB" id="A0A9P4IQ10"/>
<name>A0A9P4IQ10_9PEZI</name>
<comment type="caution">
    <text evidence="1">The sequence shown here is derived from an EMBL/GenBank/DDBJ whole genome shotgun (WGS) entry which is preliminary data.</text>
</comment>
<dbReference type="Proteomes" id="UP000799439">
    <property type="component" value="Unassembled WGS sequence"/>
</dbReference>
<sequence>MRCSSDAHRTLLYLCAASVRLNPLILGKRPSGATDEESQREDGLATKQVAMLRLGGRCTEDGERASYVLGEIASAAFFKAVIEDALGNGNDLSSFAGLWGQTKTFFSEVEDSKPRRRFITSCHGDPADELGCRGRWSLVIG</sequence>
<proteinExistence type="predicted"/>
<evidence type="ECO:0000313" key="2">
    <source>
        <dbReference type="Proteomes" id="UP000799439"/>
    </source>
</evidence>
<dbReference type="EMBL" id="ML996094">
    <property type="protein sequence ID" value="KAF2147982.1"/>
    <property type="molecule type" value="Genomic_DNA"/>
</dbReference>
<gene>
    <name evidence="1" type="ORF">K461DRAFT_67197</name>
</gene>
<evidence type="ECO:0000313" key="1">
    <source>
        <dbReference type="EMBL" id="KAF2147982.1"/>
    </source>
</evidence>
<keyword evidence="2" id="KW-1185">Reference proteome</keyword>